<keyword evidence="1" id="KW-0812">Transmembrane</keyword>
<evidence type="ECO:0000313" key="2">
    <source>
        <dbReference type="EMBL" id="JAT60845.1"/>
    </source>
</evidence>
<accession>A0A1D1Z1N9</accession>
<reference evidence="2" key="1">
    <citation type="submission" date="2015-07" db="EMBL/GenBank/DDBJ databases">
        <title>Transcriptome Assembly of Anthurium amnicola.</title>
        <authorList>
            <person name="Suzuki J."/>
        </authorList>
    </citation>
    <scope>NUCLEOTIDE SEQUENCE</scope>
</reference>
<proteinExistence type="predicted"/>
<feature type="non-terminal residue" evidence="2">
    <location>
        <position position="1"/>
    </location>
</feature>
<protein>
    <submittedName>
        <fullName evidence="2">ATP synthase subunit beta</fullName>
    </submittedName>
</protein>
<keyword evidence="1" id="KW-0472">Membrane</keyword>
<name>A0A1D1Z1N9_9ARAE</name>
<feature type="transmembrane region" description="Helical" evidence="1">
    <location>
        <begin position="29"/>
        <end position="47"/>
    </location>
</feature>
<keyword evidence="1" id="KW-1133">Transmembrane helix</keyword>
<dbReference type="EMBL" id="GDJX01007091">
    <property type="protein sequence ID" value="JAT60845.1"/>
    <property type="molecule type" value="Transcribed_RNA"/>
</dbReference>
<gene>
    <name evidence="2" type="primary">atpD_15</name>
    <name evidence="2" type="ORF">g.60057</name>
</gene>
<organism evidence="2">
    <name type="scientific">Anthurium amnicola</name>
    <dbReference type="NCBI Taxonomy" id="1678845"/>
    <lineage>
        <taxon>Eukaryota</taxon>
        <taxon>Viridiplantae</taxon>
        <taxon>Streptophyta</taxon>
        <taxon>Embryophyta</taxon>
        <taxon>Tracheophyta</taxon>
        <taxon>Spermatophyta</taxon>
        <taxon>Magnoliopsida</taxon>
        <taxon>Liliopsida</taxon>
        <taxon>Araceae</taxon>
        <taxon>Pothoideae</taxon>
        <taxon>Potheae</taxon>
        <taxon>Anthurium</taxon>
    </lineage>
</organism>
<sequence length="329" mass="38205">KLGTIVKKFEEEKKIMNLSKKINAKMPQYWKILTVIIVFISITLYNVEYLTLRMESVTNYLIQTNDPIFDNLAHSTKSLIDDLVKFNIPANIDIKKLRKTSTFLSNIISLSLNSTNLLPIYLQFLGDKAYTVGTQVESVYVSGSLTLAELSNELQEIEQNLSKNFLSQNFLLTQDDVQYFSTRLNQILNLMIGFDDKIVNIQKTIRGIQKLCNVKRFSKIIEHFDDNESAYKQVFDMDIVQSKLDFEQRQIDELMNIEYKVETVKKSLNSYNKELVNFIERIKILGNRKIVTHWDCQVLKKVIESVNMAKEIWNKMGESGNSRMLLLEA</sequence>
<dbReference type="AlphaFoldDB" id="A0A1D1Z1N9"/>
<evidence type="ECO:0000256" key="1">
    <source>
        <dbReference type="SAM" id="Phobius"/>
    </source>
</evidence>